<sequence length="938" mass="99850">MPQCDWQTFFVLSKRIPIWKFFMNFRKNTLYFTILITLVSLLISCSGRVSASDTFLFGLSEQFDRVFGNQQTIACSSDVTISTNLVSLVEDGDVNSTFSTVSENGLTDVDTDGGTAWGYRSFQTCIYPTVPFSGSLDIPVSVTSNYGARITSLKTFPAPDEAIPTKLTFTGNGVAARQCFTFTVAQDADRSAQVNPMTVALGTMTQKDGSGDEVSGTYSGKDACDISVSVEDDEGPGVRVSNISRVMEEPGPSATATNGTFQVVLRTAPTANVTIPINEVFDSVNASNREGTANPKTLTFTTANFNTPQAVTITSVDDLEIDGIKTYTVEVSNTSSTDADYNGIKPRNVVVYNRDQSVPGYAYMRFDSTTGTTGAAGGSVMRFATDESNQFGTKYSNFQLKLRTKPTNNVTLTFSSNCGNKCTILTPTLTFTTTDWNTYQTFQVEGKSDSANTGNADYTVSFVASSADATYNTTVAEPTFSVRSCDNDGSHLLQPCNFSGSARGIIGDRLTAAEGGSTNLWMIAQSTPGSDVTIGLNSTDTSEGTVPANVTVSSSNYNFMETGGANQIVLTHVDDILVDLTQNWTVTTLTSSGGLTYDPIDVYAATTDDEKAFYISHVGNPRENTANTATVSVCLGGNNPTQPVVLNISCKSYTAGTAASGECGTITSSPITFPVNSEVEPGNASDSGCASSAKKQTFTVTGLDDSYADGNQSFDIQLVMVANTDTNYQNAADPGDHSITNEDDEPAGKAIFVTTSSYNGEMTAQGVFAADDTCNNNKPGGVPVGTYKALIVSDSSGGVTNDRVPNGTNWVLTALRHYYRCNSSGYTNCSDEHTRLFIANGSAGFDPTSLPRSFSTVGDQYWTGMTNTLTPATQISTPTCPGDGLTYIHNCNGFTYQNCPSTPSSYLYGQTWTMATNTSISSQESICSATKKLICVQQ</sequence>
<evidence type="ECO:0008006" key="3">
    <source>
        <dbReference type="Google" id="ProtNLM"/>
    </source>
</evidence>
<reference evidence="1 2" key="1">
    <citation type="journal article" date="2008" name="PLoS ONE">
        <title>Genome sequence of the saprophyte Leptospira biflexa provides insights into the evolution of Leptospira and the pathogenesis of leptospirosis.</title>
        <authorList>
            <person name="Picardeau M."/>
            <person name="Bulach D.M."/>
            <person name="Bouchier C."/>
            <person name="Zuerner R.L."/>
            <person name="Zidane N."/>
            <person name="Wilson P.J."/>
            <person name="Creno S."/>
            <person name="Kuczek E.S."/>
            <person name="Bommezzadri S."/>
            <person name="Davis J.C."/>
            <person name="McGrath A."/>
            <person name="Johnson M.J."/>
            <person name="Boursaux-Eude C."/>
            <person name="Seemann T."/>
            <person name="Rouy Z."/>
            <person name="Coppel R.L."/>
            <person name="Rood J.I."/>
            <person name="Lajus A."/>
            <person name="Davies J.K."/>
            <person name="Medigue C."/>
            <person name="Adler B."/>
        </authorList>
    </citation>
    <scope>NUCLEOTIDE SEQUENCE [LARGE SCALE GENOMIC DNA]</scope>
    <source>
        <strain evidence="2">Patoc 1 / ATCC 23582 / Paris</strain>
    </source>
</reference>
<name>B0SME3_LEPBP</name>
<evidence type="ECO:0000313" key="1">
    <source>
        <dbReference type="EMBL" id="ABZ97087.1"/>
    </source>
</evidence>
<dbReference type="STRING" id="456481.LEPBI_I0963"/>
<gene>
    <name evidence="1" type="ordered locus">LEPBI_I0963</name>
</gene>
<dbReference type="Proteomes" id="UP000001847">
    <property type="component" value="Chromosome I"/>
</dbReference>
<accession>B0SME3</accession>
<dbReference type="EMBL" id="CP000786">
    <property type="protein sequence ID" value="ABZ97087.1"/>
    <property type="molecule type" value="Genomic_DNA"/>
</dbReference>
<keyword evidence="2" id="KW-1185">Reference proteome</keyword>
<dbReference type="Gene3D" id="3.10.100.10">
    <property type="entry name" value="Mannose-Binding Protein A, subunit A"/>
    <property type="match status" value="1"/>
</dbReference>
<dbReference type="InterPro" id="IPR016186">
    <property type="entry name" value="C-type_lectin-like/link_sf"/>
</dbReference>
<evidence type="ECO:0000313" key="2">
    <source>
        <dbReference type="Proteomes" id="UP000001847"/>
    </source>
</evidence>
<organism evidence="1 2">
    <name type="scientific">Leptospira biflexa serovar Patoc (strain Patoc 1 / ATCC 23582 / Paris)</name>
    <dbReference type="NCBI Taxonomy" id="456481"/>
    <lineage>
        <taxon>Bacteria</taxon>
        <taxon>Pseudomonadati</taxon>
        <taxon>Spirochaetota</taxon>
        <taxon>Spirochaetia</taxon>
        <taxon>Leptospirales</taxon>
        <taxon>Leptospiraceae</taxon>
        <taxon>Leptospira</taxon>
    </lineage>
</organism>
<dbReference type="KEGG" id="lbi:LEPBI_I0963"/>
<protein>
    <recommendedName>
        <fullName evidence="3">DUF1554 domain-containing protein</fullName>
    </recommendedName>
</protein>
<dbReference type="AlphaFoldDB" id="B0SME3"/>
<proteinExistence type="predicted"/>
<dbReference type="HOGENOM" id="CLU_312553_0_0_12"/>